<comment type="caution">
    <text evidence="1">The sequence shown here is derived from an EMBL/GenBank/DDBJ whole genome shotgun (WGS) entry which is preliminary data.</text>
</comment>
<accession>A0AAW2BKG6</accession>
<evidence type="ECO:0000313" key="2">
    <source>
        <dbReference type="Proteomes" id="UP001459277"/>
    </source>
</evidence>
<proteinExistence type="predicted"/>
<dbReference type="AlphaFoldDB" id="A0AAW2BKG6"/>
<name>A0AAW2BKG6_9ROSI</name>
<gene>
    <name evidence="1" type="ORF">SO802_030899</name>
</gene>
<organism evidence="1 2">
    <name type="scientific">Lithocarpus litseifolius</name>
    <dbReference type="NCBI Taxonomy" id="425828"/>
    <lineage>
        <taxon>Eukaryota</taxon>
        <taxon>Viridiplantae</taxon>
        <taxon>Streptophyta</taxon>
        <taxon>Embryophyta</taxon>
        <taxon>Tracheophyta</taxon>
        <taxon>Spermatophyta</taxon>
        <taxon>Magnoliopsida</taxon>
        <taxon>eudicotyledons</taxon>
        <taxon>Gunneridae</taxon>
        <taxon>Pentapetalae</taxon>
        <taxon>rosids</taxon>
        <taxon>fabids</taxon>
        <taxon>Fagales</taxon>
        <taxon>Fagaceae</taxon>
        <taxon>Lithocarpus</taxon>
    </lineage>
</organism>
<keyword evidence="2" id="KW-1185">Reference proteome</keyword>
<sequence length="306" mass="34287">MQKLRMAILRRGMFRPISLISSLLRRPTRKPQWCLGRSAFGFGGRGSSGYWTPLPLRPHLAETPFPQAPSPICYQSLIAAEFVLDLCLCAEFVFLLESDAALCSLKCPSHRISIRTQRNYQVALDLRLNPPCLNLTQLKPNPEIEPKFYIINPCTFLRVEHKKLTSPKQNQLLPFEHRTENRRILVALIKRCQKLCTKPLVLEEYTGFDVIIVYANLFVGVSDIDVESEIVVERVGVGGKVELCKRSVSDVKVDSVGAKDEPEDEDRNAYNDNNCANELEKEAYKAAAAAAIVAARAVVGSGGWRD</sequence>
<dbReference type="EMBL" id="JAZDWU010000011">
    <property type="protein sequence ID" value="KAK9985948.1"/>
    <property type="molecule type" value="Genomic_DNA"/>
</dbReference>
<dbReference type="Proteomes" id="UP001459277">
    <property type="component" value="Unassembled WGS sequence"/>
</dbReference>
<evidence type="ECO:0000313" key="1">
    <source>
        <dbReference type="EMBL" id="KAK9985948.1"/>
    </source>
</evidence>
<reference evidence="1 2" key="1">
    <citation type="submission" date="2024-01" db="EMBL/GenBank/DDBJ databases">
        <title>A telomere-to-telomere, gap-free genome of sweet tea (Lithocarpus litseifolius).</title>
        <authorList>
            <person name="Zhou J."/>
        </authorList>
    </citation>
    <scope>NUCLEOTIDE SEQUENCE [LARGE SCALE GENOMIC DNA]</scope>
    <source>
        <strain evidence="1">Zhou-2022a</strain>
        <tissue evidence="1">Leaf</tissue>
    </source>
</reference>
<protein>
    <submittedName>
        <fullName evidence="1">Uncharacterized protein</fullName>
    </submittedName>
</protein>